<evidence type="ECO:0000313" key="3">
    <source>
        <dbReference type="Proteomes" id="UP001234581"/>
    </source>
</evidence>
<feature type="region of interest" description="Disordered" evidence="1">
    <location>
        <begin position="1315"/>
        <end position="1401"/>
    </location>
</feature>
<dbReference type="Proteomes" id="UP001234581">
    <property type="component" value="Unassembled WGS sequence"/>
</dbReference>
<feature type="compositionally biased region" description="Low complexity" evidence="1">
    <location>
        <begin position="1326"/>
        <end position="1349"/>
    </location>
</feature>
<keyword evidence="3" id="KW-1185">Reference proteome</keyword>
<dbReference type="InterPro" id="IPR046368">
    <property type="entry name" value="Tag1"/>
</dbReference>
<dbReference type="EMBL" id="JARTCD010000061">
    <property type="protein sequence ID" value="KAJ8654478.1"/>
    <property type="molecule type" value="Genomic_DNA"/>
</dbReference>
<gene>
    <name evidence="2" type="ORF">O0I10_009919</name>
</gene>
<dbReference type="PANTHER" id="PTHR35895:SF1">
    <property type="entry name" value="LIPID-BINDING SERUM GLYCOPROTEIN C-TERMINAL DOMAIN-CONTAINING PROTEIN"/>
    <property type="match status" value="1"/>
</dbReference>
<dbReference type="GO" id="GO:0000329">
    <property type="term" value="C:fungal-type vacuole membrane"/>
    <property type="evidence" value="ECO:0007669"/>
    <property type="project" value="InterPro"/>
</dbReference>
<accession>A0AAD7UWN6</accession>
<dbReference type="RefSeq" id="XP_058339392.1">
    <property type="nucleotide sequence ID" value="XM_058489905.1"/>
</dbReference>
<sequence length="1401" mass="147962">MGGFPNVTIKSFEMPGDDPNGGIKVELGTVLVSPSPVGVQLGTIQMQIGYDGVNLGLVSADDITLSQGDNEIKLKGTLVPQTDENALTKVGTLFSNYVGGKMSQTQATGVSAAPDGTNSIGWLSEGFQSVRLNVGLGAGKPLDIIKSVELGYLDLVFDKDKPYSPLLTAPNVVAGFQIPFGFSLNITEVKQDLQMANNDTGSFATISAPFVPSDSNQETGQLKFPMNNDSIVAIEGKENDFNGYTYALTAQEAYSFQVLGEATTKTQTPIGNITLGGINLNVSTTLHGMQFLNSTPTLINSLDVTGGEKDHMNLAINVTMGNPSDFSIFTGDVSFDMKSDNTKLGTVYLNQLKLNRGDNTVIATAAFDPKSSSVGQNLLSSFVMGKDNGVNIAGNDQSTPIASLAGALGAISIDSTLPGLKAPLIQSSKLTVLNDTLKTGIVNVQVAIANPFSANLSITSVKSAVTYSGMPVGNINQDISNQPFNVPGHATAESQALNMNMNLEPSAVALLLRDLATKMHLDTRPLDALLTMGGFHIKGQEQISADPKLFDGFNISKYVMDAMKALAVDLQLESGLTIGEYVNTLQFAQNNVTTITDETVTGLIPVVGQPIVQQIVDGAKLGFKTITLSEPTDSSFKVQMVGSITNTGPMAASISFPQPLTVSWKGKELGKVTMETINTQPNVGAEFNVSGDFSIADSNYMGEFAAFMINNDDFEWNIVSNQGVAVDAIGYNFTNINMTKNVLLGGAKAFKDCVSITKFDLPANDPAGGIQLITQTVIKNPSQVGFNLAGAGFESYFGDVLLGPLASNGAAVFPPLGTSEMQMKGRLIKQDSQEGLDAITEVFSNYLAGKNSTLEVKGVSGSGPNGQVGWLTTGFKSIDIKNVILPGPDQVPELIPSITLHEMELDFTVADYAPLMSSNLVNAQLKNPFGFPLAVSSLNMELDASYQHKTAAHMVVPDVDATTDASGLITTAFKDVPFDVYDDGQTTFNSFTKALTESSNVTFGMKGAANSVADTAVGSLKLSNISYDIDSSIAGFNNFDGKTTILKQVVTGGTPDWIEVTLTVAFNNPSNITITIGDLTFDSIWKEKDASIGQVFMKDIVIKPGNNTFDCMMHMMNKDHKDYVDDIVSIYMTNAQAPLTISGTPESTAIKSIQDALSTVRLDTIMAGIDSHLVERTDVTAKVAVIFTHKAETTVTLNNPLGTPYTVKKVEAEIVNPNDGKPYKMGTIDYELPDPVTVPAGGQVKTDSWPVDIDANALELLGLLGNGEITIDITQNVTVQVGETDGGYPSYFYYYQNDVPCGLDIKLLGMSLPTDEDGKKKDDNSTESAVSSAASAATSAGGAVASGVSDTVDSLTGGGDDKKDDGSSKDSSSDASKDDDSSKDASKDDSSSSSPSESASS</sequence>
<evidence type="ECO:0000256" key="1">
    <source>
        <dbReference type="SAM" id="MobiDB-lite"/>
    </source>
</evidence>
<evidence type="ECO:0000313" key="2">
    <source>
        <dbReference type="EMBL" id="KAJ8654478.1"/>
    </source>
</evidence>
<feature type="compositionally biased region" description="Basic and acidic residues" evidence="1">
    <location>
        <begin position="1359"/>
        <end position="1390"/>
    </location>
</feature>
<dbReference type="Pfam" id="PF12505">
    <property type="entry name" value="DUF3712"/>
    <property type="match status" value="3"/>
</dbReference>
<name>A0AAD7UWN6_9FUNG</name>
<dbReference type="SUPFAM" id="SSF117070">
    <property type="entry name" value="LEA14-like"/>
    <property type="match status" value="1"/>
</dbReference>
<organism evidence="2 3">
    <name type="scientific">Lichtheimia ornata</name>
    <dbReference type="NCBI Taxonomy" id="688661"/>
    <lineage>
        <taxon>Eukaryota</taxon>
        <taxon>Fungi</taxon>
        <taxon>Fungi incertae sedis</taxon>
        <taxon>Mucoromycota</taxon>
        <taxon>Mucoromycotina</taxon>
        <taxon>Mucoromycetes</taxon>
        <taxon>Mucorales</taxon>
        <taxon>Lichtheimiaceae</taxon>
        <taxon>Lichtheimia</taxon>
    </lineage>
</organism>
<proteinExistence type="predicted"/>
<dbReference type="GeneID" id="83217324"/>
<protein>
    <submittedName>
        <fullName evidence="2">Uncharacterized protein</fullName>
    </submittedName>
</protein>
<reference evidence="2 3" key="1">
    <citation type="submission" date="2023-03" db="EMBL/GenBank/DDBJ databases">
        <title>Genome sequence of Lichtheimia ornata CBS 291.66.</title>
        <authorList>
            <person name="Mohabir J.T."/>
            <person name="Shea T.P."/>
            <person name="Kurbessoian T."/>
            <person name="Berby B."/>
            <person name="Fontaine J."/>
            <person name="Livny J."/>
            <person name="Gnirke A."/>
            <person name="Stajich J.E."/>
            <person name="Cuomo C.A."/>
        </authorList>
    </citation>
    <scope>NUCLEOTIDE SEQUENCE [LARGE SCALE GENOMIC DNA]</scope>
    <source>
        <strain evidence="2">CBS 291.66</strain>
    </source>
</reference>
<dbReference type="PANTHER" id="PTHR35895">
    <property type="entry name" value="CHROMOSOME 16, WHOLE GENOME SHOTGUN SEQUENCE"/>
    <property type="match status" value="1"/>
</dbReference>
<comment type="caution">
    <text evidence="2">The sequence shown here is derived from an EMBL/GenBank/DDBJ whole genome shotgun (WGS) entry which is preliminary data.</text>
</comment>
<dbReference type="InterPro" id="IPR022185">
    <property type="entry name" value="DUF3712"/>
</dbReference>
<feature type="compositionally biased region" description="Low complexity" evidence="1">
    <location>
        <begin position="1391"/>
        <end position="1401"/>
    </location>
</feature>